<evidence type="ECO:0000256" key="1">
    <source>
        <dbReference type="SAM" id="MobiDB-lite"/>
    </source>
</evidence>
<evidence type="ECO:0000313" key="2">
    <source>
        <dbReference type="EMBL" id="KAK2553248.1"/>
    </source>
</evidence>
<sequence length="413" mass="47004">MSFSNADDEGVNYIVSALEELSHEEGEWLESCNVLSSNDHQITRWIVNQAVQSERKSVCRRSAPCRGLKEQRSNTPWRTTSRQQMRRNHADFVEFKHHLNPKKYIDEYRNGKIIRQEASYREILSKTSKEGTLSEHFFERGKKCHKEELVSAQSKHVPSVVTTKEVQTTKDKNKSDKSLIVSSNGFSKFVHLPLSGQFQGKKLQWRSAINNRKIIHPKATKWNQANNDPFHVISSDGNDEISTKRVDCLPLDERKLSANLIVQQADLTAVSNSDLRAENKTLSIISKPIGVQYSPIEKYEAWVKDRNNELGTVPSSKAKEQSVTKGRTFRAYHTQQHNSAPLSLRGNSLASPQTDTCSTRSPDTASLGHPARSSAMDYSKYTDMFKNVLEFYGTRRLRPKSNSAVEELLFMKT</sequence>
<feature type="region of interest" description="Disordered" evidence="1">
    <location>
        <begin position="341"/>
        <end position="371"/>
    </location>
</feature>
<dbReference type="AlphaFoldDB" id="A0AAD9UX62"/>
<dbReference type="Proteomes" id="UP001249851">
    <property type="component" value="Unassembled WGS sequence"/>
</dbReference>
<gene>
    <name evidence="2" type="ORF">P5673_025449</name>
</gene>
<evidence type="ECO:0000313" key="3">
    <source>
        <dbReference type="Proteomes" id="UP001249851"/>
    </source>
</evidence>
<feature type="region of interest" description="Disordered" evidence="1">
    <location>
        <begin position="63"/>
        <end position="84"/>
    </location>
</feature>
<accession>A0AAD9UX62</accession>
<keyword evidence="3" id="KW-1185">Reference proteome</keyword>
<dbReference type="EMBL" id="JARQWQ010000079">
    <property type="protein sequence ID" value="KAK2553248.1"/>
    <property type="molecule type" value="Genomic_DNA"/>
</dbReference>
<proteinExistence type="predicted"/>
<reference evidence="2" key="1">
    <citation type="journal article" date="2023" name="G3 (Bethesda)">
        <title>Whole genome assembly and annotation of the endangered Caribbean coral Acropora cervicornis.</title>
        <authorList>
            <person name="Selwyn J.D."/>
            <person name="Vollmer S.V."/>
        </authorList>
    </citation>
    <scope>NUCLEOTIDE SEQUENCE</scope>
    <source>
        <strain evidence="2">K2</strain>
    </source>
</reference>
<feature type="compositionally biased region" description="Polar residues" evidence="1">
    <location>
        <begin position="73"/>
        <end position="83"/>
    </location>
</feature>
<name>A0AAD9UX62_ACRCE</name>
<feature type="compositionally biased region" description="Polar residues" evidence="1">
    <location>
        <begin position="341"/>
        <end position="364"/>
    </location>
</feature>
<comment type="caution">
    <text evidence="2">The sequence shown here is derived from an EMBL/GenBank/DDBJ whole genome shotgun (WGS) entry which is preliminary data.</text>
</comment>
<protein>
    <submittedName>
        <fullName evidence="2">Uncharacterized protein</fullName>
    </submittedName>
</protein>
<organism evidence="2 3">
    <name type="scientific">Acropora cervicornis</name>
    <name type="common">Staghorn coral</name>
    <dbReference type="NCBI Taxonomy" id="6130"/>
    <lineage>
        <taxon>Eukaryota</taxon>
        <taxon>Metazoa</taxon>
        <taxon>Cnidaria</taxon>
        <taxon>Anthozoa</taxon>
        <taxon>Hexacorallia</taxon>
        <taxon>Scleractinia</taxon>
        <taxon>Astrocoeniina</taxon>
        <taxon>Acroporidae</taxon>
        <taxon>Acropora</taxon>
    </lineage>
</organism>
<reference evidence="2" key="2">
    <citation type="journal article" date="2023" name="Science">
        <title>Genomic signatures of disease resistance in endangered staghorn corals.</title>
        <authorList>
            <person name="Vollmer S.V."/>
            <person name="Selwyn J.D."/>
            <person name="Despard B.A."/>
            <person name="Roesel C.L."/>
        </authorList>
    </citation>
    <scope>NUCLEOTIDE SEQUENCE</scope>
    <source>
        <strain evidence="2">K2</strain>
    </source>
</reference>